<dbReference type="Proteomes" id="UP000694844">
    <property type="component" value="Chromosome 4"/>
</dbReference>
<dbReference type="Gene3D" id="2.120.10.30">
    <property type="entry name" value="TolB, C-terminal domain"/>
    <property type="match status" value="1"/>
</dbReference>
<keyword evidence="2" id="KW-1185">Reference proteome</keyword>
<proteinExistence type="predicted"/>
<dbReference type="PANTHER" id="PTHR19328">
    <property type="entry name" value="HEDGEHOG-INTERACTING PROTEIN"/>
    <property type="match status" value="1"/>
</dbReference>
<dbReference type="OrthoDB" id="10266706at2759"/>
<accession>A0A8B8E2D5</accession>
<gene>
    <name evidence="3" type="primary">LOC111130562</name>
</gene>
<dbReference type="RefSeq" id="XP_022333426.1">
    <property type="nucleotide sequence ID" value="XM_022477718.1"/>
</dbReference>
<feature type="domain" description="Glucose/Sorbosone dehydrogenase" evidence="1">
    <location>
        <begin position="54"/>
        <end position="183"/>
    </location>
</feature>
<dbReference type="GeneID" id="111130562"/>
<dbReference type="Pfam" id="PF07995">
    <property type="entry name" value="GSDH"/>
    <property type="match status" value="1"/>
</dbReference>
<evidence type="ECO:0000313" key="3">
    <source>
        <dbReference type="RefSeq" id="XP_022333426.1"/>
    </source>
</evidence>
<dbReference type="InterPro" id="IPR011042">
    <property type="entry name" value="6-blade_b-propeller_TolB-like"/>
</dbReference>
<dbReference type="KEGG" id="cvn:111130562"/>
<dbReference type="InterPro" id="IPR012938">
    <property type="entry name" value="Glc/Sorbosone_DH"/>
</dbReference>
<evidence type="ECO:0000313" key="2">
    <source>
        <dbReference type="Proteomes" id="UP000694844"/>
    </source>
</evidence>
<organism evidence="2 3">
    <name type="scientific">Crassostrea virginica</name>
    <name type="common">Eastern oyster</name>
    <dbReference type="NCBI Taxonomy" id="6565"/>
    <lineage>
        <taxon>Eukaryota</taxon>
        <taxon>Metazoa</taxon>
        <taxon>Spiralia</taxon>
        <taxon>Lophotrochozoa</taxon>
        <taxon>Mollusca</taxon>
        <taxon>Bivalvia</taxon>
        <taxon>Autobranchia</taxon>
        <taxon>Pteriomorphia</taxon>
        <taxon>Ostreida</taxon>
        <taxon>Ostreoidea</taxon>
        <taxon>Ostreidae</taxon>
        <taxon>Crassostrea</taxon>
    </lineage>
</organism>
<dbReference type="AlphaFoldDB" id="A0A8B8E2D5"/>
<dbReference type="PANTHER" id="PTHR19328:SF75">
    <property type="entry name" value="ALDOSE SUGAR DEHYDROGENASE YLII"/>
    <property type="match status" value="1"/>
</dbReference>
<name>A0A8B8E2D5_CRAVI</name>
<reference evidence="3" key="1">
    <citation type="submission" date="2025-08" db="UniProtKB">
        <authorList>
            <consortium name="RefSeq"/>
        </authorList>
    </citation>
    <scope>IDENTIFICATION</scope>
    <source>
        <tissue evidence="3">Whole sample</tissue>
    </source>
</reference>
<sequence length="229" mass="25942">MAAASVWKRRVSLYLCGRWRAEFKRTKHDIALGKVLRIDIDHHTVVNNQIRYYSIPHENPDVGGLREIYAWGFRNPWRCSLDTGSSTGDIFCGDLGEGKQEEIDLILKGHNYGWSVKEGHLCVNQSSCNLTGPEGVPIFAYNHSEGHGAVIGGHVYRGQALRNLTGRYLFGDLFTKTYLHTIRPVGGGQWEEDRLYYCDPGLCPCHARETVGGDYVLSFSQDNKERFIY</sequence>
<protein>
    <submittedName>
        <fullName evidence="3">HHIP-like protein 1</fullName>
    </submittedName>
</protein>
<dbReference type="SUPFAM" id="SSF50952">
    <property type="entry name" value="Soluble quinoprotein glucose dehydrogenase"/>
    <property type="match status" value="1"/>
</dbReference>
<dbReference type="InterPro" id="IPR011041">
    <property type="entry name" value="Quinoprot_gluc/sorb_DH_b-prop"/>
</dbReference>
<evidence type="ECO:0000259" key="1">
    <source>
        <dbReference type="Pfam" id="PF07995"/>
    </source>
</evidence>